<feature type="coiled-coil region" evidence="11">
    <location>
        <begin position="259"/>
        <end position="314"/>
    </location>
</feature>
<reference evidence="15" key="1">
    <citation type="journal article" date="2015" name="BMC Microbiol.">
        <title>Genome sequencing and comparative genomics provides insights on the evolutionary dynamics and pathogenic potential of different H-serotypes of Shiga toxin-producing Escherichia coli O104.</title>
        <authorList>
            <person name="Yan X."/>
            <person name="Fratamico P.M."/>
            <person name="Bono J.L."/>
            <person name="Baranzoni G.M."/>
            <person name="Chen C.Y."/>
        </authorList>
    </citation>
    <scope>NUCLEOTIDE SEQUENCE</scope>
    <source>
        <strain evidence="15">RM9387</strain>
        <plasmid evidence="15">pO104:H7_S1</plasmid>
    </source>
</reference>
<dbReference type="SMR" id="A0A0F6WG93"/>
<dbReference type="EMBL" id="KM085451">
    <property type="protein sequence ID" value="AKF17091.1"/>
    <property type="molecule type" value="Genomic_DNA"/>
</dbReference>
<geneLocation type="plasmid" evidence="15">
    <name>pO104:H7_S1</name>
</geneLocation>
<comment type="function">
    <text evidence="1">This colicin is a channel-forming colicin. This class of transmembrane toxins depolarize the cytoplasmic membrane, leading to dissipation of cellular energy.</text>
</comment>
<dbReference type="GO" id="GO:0050829">
    <property type="term" value="P:defense response to Gram-negative bacterium"/>
    <property type="evidence" value="ECO:0007669"/>
    <property type="project" value="InterPro"/>
</dbReference>
<evidence type="ECO:0000256" key="10">
    <source>
        <dbReference type="ARBA" id="ARBA00023136"/>
    </source>
</evidence>
<comment type="subcellular location">
    <subcellularLocation>
        <location evidence="3">Membrane</location>
    </subcellularLocation>
</comment>
<dbReference type="PRINTS" id="PR00280">
    <property type="entry name" value="CHANLCOLICIN"/>
</dbReference>
<dbReference type="GO" id="GO:0140911">
    <property type="term" value="F:pore-forming activity"/>
    <property type="evidence" value="ECO:0007669"/>
    <property type="project" value="InterPro"/>
</dbReference>
<organism evidence="15">
    <name type="scientific">Escherichia coli O104:H7</name>
    <dbReference type="NCBI Taxonomy" id="1619910"/>
    <lineage>
        <taxon>Bacteria</taxon>
        <taxon>Pseudomonadati</taxon>
        <taxon>Pseudomonadota</taxon>
        <taxon>Gammaproteobacteria</taxon>
        <taxon>Enterobacterales</taxon>
        <taxon>Enterobacteriaceae</taxon>
        <taxon>Escherichia</taxon>
    </lineage>
</organism>
<sequence>MDKVTDNSPDVESTESTEGSFPTVGVDTGDTITATLATGTENVGGGGGAFGGASESSAAIHATAKWSTAQLKKHQAEQAARAAAAEAALAKAKSQRDALTQRLKDIVNDALRANAARSPSVTDLAHANNMAMQAEAERLRLAKAEQKAREEAEAAEKALREAERQRDEIARQQAETAHLLAMAEAAEAEKNRQDSLDEEHRAVEVAEKKLAEAKAELAKAESDVQSKQAIVSRVAGELENAQKSVDVKVTGFPGWRDVQKKLERQLQDKKNEYSSVTNALNSAVSIRDAKKTDVQNAEIKLKEAKDALEKSQVKDSVDTMVGFYQYITEQYGEKYSRIAQDLAEKAKGSKFSSVDEALAAFEKYKNVLDKKISKVDRDAIFNALESVNYDELSKNLTKISKSLKITSRVSFLYDVGSDFKNAIETGNWRPLFVTLEKSAVDVGVAKIVALMFSFIVGVPLGFWGIAIVTGIVSSYIGDDELNKLNELLGI</sequence>
<feature type="region of interest" description="Disordered" evidence="12">
    <location>
        <begin position="146"/>
        <end position="171"/>
    </location>
</feature>
<proteinExistence type="inferred from homology"/>
<name>A0A0F6WG93_ECOLX</name>
<dbReference type="Gene3D" id="1.10.490.30">
    <property type="entry name" value="Colicin"/>
    <property type="match status" value="1"/>
</dbReference>
<evidence type="ECO:0000313" key="15">
    <source>
        <dbReference type="EMBL" id="AKF17091.1"/>
    </source>
</evidence>
<accession>A0A0F6WG93</accession>
<feature type="compositionally biased region" description="Polar residues" evidence="12">
    <location>
        <begin position="1"/>
        <end position="20"/>
    </location>
</feature>
<comment type="similarity">
    <text evidence="4">Belongs to the channel forming colicin family.</text>
</comment>
<keyword evidence="15" id="KW-0614">Plasmid</keyword>
<keyword evidence="8" id="KW-0044">Antibiotic</keyword>
<dbReference type="Pfam" id="PF01024">
    <property type="entry name" value="Colicin"/>
    <property type="match status" value="1"/>
</dbReference>
<keyword evidence="9" id="KW-0078">Bacteriocin</keyword>
<evidence type="ECO:0000256" key="1">
    <source>
        <dbReference type="ARBA" id="ARBA00002178"/>
    </source>
</evidence>
<dbReference type="GO" id="GO:0016020">
    <property type="term" value="C:membrane"/>
    <property type="evidence" value="ECO:0007669"/>
    <property type="project" value="UniProtKB-SubCell"/>
</dbReference>
<evidence type="ECO:0000256" key="7">
    <source>
        <dbReference type="ARBA" id="ARBA00022989"/>
    </source>
</evidence>
<comment type="function">
    <text evidence="2">Colicins are polypeptide toxins produced by and active against E.coli and closely related bacteria.</text>
</comment>
<dbReference type="AlphaFoldDB" id="A0A0F6WG93"/>
<evidence type="ECO:0000256" key="11">
    <source>
        <dbReference type="SAM" id="Coils"/>
    </source>
</evidence>
<evidence type="ECO:0000259" key="14">
    <source>
        <dbReference type="PROSITE" id="PS00276"/>
    </source>
</evidence>
<evidence type="ECO:0000256" key="12">
    <source>
        <dbReference type="SAM" id="MobiDB-lite"/>
    </source>
</evidence>
<evidence type="ECO:0000256" key="13">
    <source>
        <dbReference type="SAM" id="Phobius"/>
    </source>
</evidence>
<evidence type="ECO:0000256" key="5">
    <source>
        <dbReference type="ARBA" id="ARBA00022529"/>
    </source>
</evidence>
<dbReference type="InterPro" id="IPR038283">
    <property type="entry name" value="Channel_colicin_C_sf"/>
</dbReference>
<keyword evidence="6 13" id="KW-0812">Transmembrane</keyword>
<evidence type="ECO:0000256" key="3">
    <source>
        <dbReference type="ARBA" id="ARBA00004370"/>
    </source>
</evidence>
<evidence type="ECO:0000256" key="8">
    <source>
        <dbReference type="ARBA" id="ARBA00023022"/>
    </source>
</evidence>
<dbReference type="Gene3D" id="1.10.287.620">
    <property type="entry name" value="Helix Hairpins"/>
    <property type="match status" value="1"/>
</dbReference>
<keyword evidence="11" id="KW-0175">Coiled coil</keyword>
<feature type="compositionally biased region" description="Basic and acidic residues" evidence="12">
    <location>
        <begin position="146"/>
        <end position="170"/>
    </location>
</feature>
<evidence type="ECO:0000256" key="2">
    <source>
        <dbReference type="ARBA" id="ARBA00003197"/>
    </source>
</evidence>
<dbReference type="RefSeq" id="WP_000362089.1">
    <property type="nucleotide sequence ID" value="NZ_KM085451.1"/>
</dbReference>
<dbReference type="InterPro" id="IPR000293">
    <property type="entry name" value="Channel_colicin_C"/>
</dbReference>
<feature type="region of interest" description="Disordered" evidence="12">
    <location>
        <begin position="1"/>
        <end position="29"/>
    </location>
</feature>
<dbReference type="GO" id="GO:0031640">
    <property type="term" value="P:killing of cells of another organism"/>
    <property type="evidence" value="ECO:0007669"/>
    <property type="project" value="UniProtKB-KW"/>
</dbReference>
<feature type="transmembrane region" description="Helical" evidence="13">
    <location>
        <begin position="447"/>
        <end position="476"/>
    </location>
</feature>
<keyword evidence="10 13" id="KW-0472">Membrane</keyword>
<keyword evidence="5" id="KW-0929">Antimicrobial</keyword>
<evidence type="ECO:0000256" key="6">
    <source>
        <dbReference type="ARBA" id="ARBA00022692"/>
    </source>
</evidence>
<dbReference type="PROSITE" id="PS00276">
    <property type="entry name" value="CHANNEL_COLICIN"/>
    <property type="match status" value="1"/>
</dbReference>
<gene>
    <name evidence="15" type="primary">cea</name>
</gene>
<dbReference type="SUPFAM" id="SSF56837">
    <property type="entry name" value="Colicin"/>
    <property type="match status" value="1"/>
</dbReference>
<evidence type="ECO:0000256" key="9">
    <source>
        <dbReference type="ARBA" id="ARBA00023048"/>
    </source>
</evidence>
<evidence type="ECO:0000256" key="4">
    <source>
        <dbReference type="ARBA" id="ARBA00007595"/>
    </source>
</evidence>
<protein>
    <submittedName>
        <fullName evidence="15">Colicin-E1</fullName>
    </submittedName>
</protein>
<keyword evidence="7 13" id="KW-1133">Transmembrane helix</keyword>
<feature type="domain" description="Channel forming colicins" evidence="14">
    <location>
        <begin position="425"/>
        <end position="436"/>
    </location>
</feature>